<dbReference type="CDD" id="cd20405">
    <property type="entry name" value="Tudor_Agenet_AtDUF_rpt1_3"/>
    <property type="match status" value="2"/>
</dbReference>
<evidence type="ECO:0000256" key="3">
    <source>
        <dbReference type="SAM" id="MobiDB-lite"/>
    </source>
</evidence>
<dbReference type="EMBL" id="CP136891">
    <property type="protein sequence ID" value="WOK98906.1"/>
    <property type="molecule type" value="Genomic_DNA"/>
</dbReference>
<dbReference type="PANTHER" id="PTHR31917">
    <property type="entry name" value="AGENET DOMAIN-CONTAINING PROTEIN-RELATED"/>
    <property type="match status" value="1"/>
</dbReference>
<dbReference type="CDD" id="cd20406">
    <property type="entry name" value="Tudor_Agenet_AtDUF_rpt2_4"/>
    <property type="match status" value="2"/>
</dbReference>
<dbReference type="AlphaFoldDB" id="A0AAQ3K2F6"/>
<feature type="domain" description="Agenet" evidence="4">
    <location>
        <begin position="174"/>
        <end position="242"/>
    </location>
</feature>
<dbReference type="Pfam" id="PF05641">
    <property type="entry name" value="Agenet"/>
    <property type="match status" value="2"/>
</dbReference>
<organism evidence="5 6">
    <name type="scientific">Canna indica</name>
    <name type="common">Indian-shot</name>
    <dbReference type="NCBI Taxonomy" id="4628"/>
    <lineage>
        <taxon>Eukaryota</taxon>
        <taxon>Viridiplantae</taxon>
        <taxon>Streptophyta</taxon>
        <taxon>Embryophyta</taxon>
        <taxon>Tracheophyta</taxon>
        <taxon>Spermatophyta</taxon>
        <taxon>Magnoliopsida</taxon>
        <taxon>Liliopsida</taxon>
        <taxon>Zingiberales</taxon>
        <taxon>Cannaceae</taxon>
        <taxon>Canna</taxon>
    </lineage>
</organism>
<evidence type="ECO:0000313" key="5">
    <source>
        <dbReference type="EMBL" id="WOK98906.1"/>
    </source>
</evidence>
<dbReference type="Pfam" id="PF05266">
    <property type="entry name" value="DUF724"/>
    <property type="match status" value="1"/>
</dbReference>
<accession>A0AAQ3K2F6</accession>
<feature type="region of interest" description="Disordered" evidence="3">
    <location>
        <begin position="459"/>
        <end position="519"/>
    </location>
</feature>
<evidence type="ECO:0000259" key="4">
    <source>
        <dbReference type="SMART" id="SM00743"/>
    </source>
</evidence>
<dbReference type="InterPro" id="IPR008395">
    <property type="entry name" value="Agenet-like_dom"/>
</dbReference>
<dbReference type="InterPro" id="IPR014002">
    <property type="entry name" value="Agenet_dom_plant"/>
</dbReference>
<proteinExistence type="predicted"/>
<feature type="compositionally biased region" description="Basic and acidic residues" evidence="3">
    <location>
        <begin position="468"/>
        <end position="483"/>
    </location>
</feature>
<feature type="region of interest" description="Disordered" evidence="3">
    <location>
        <begin position="524"/>
        <end position="543"/>
    </location>
</feature>
<dbReference type="SMART" id="SM00743">
    <property type="entry name" value="Agenet"/>
    <property type="match status" value="4"/>
</dbReference>
<reference evidence="5 6" key="1">
    <citation type="submission" date="2023-10" db="EMBL/GenBank/DDBJ databases">
        <title>Chromosome-scale genome assembly provides insights into flower coloration mechanisms of Canna indica.</title>
        <authorList>
            <person name="Li C."/>
        </authorList>
    </citation>
    <scope>NUCLEOTIDE SEQUENCE [LARGE SCALE GENOMIC DNA]</scope>
    <source>
        <tissue evidence="5">Flower</tissue>
    </source>
</reference>
<keyword evidence="6" id="KW-1185">Reference proteome</keyword>
<dbReference type="Proteomes" id="UP001327560">
    <property type="component" value="Chromosome 2"/>
</dbReference>
<evidence type="ECO:0000256" key="2">
    <source>
        <dbReference type="ARBA" id="ARBA00022604"/>
    </source>
</evidence>
<evidence type="ECO:0000256" key="1">
    <source>
        <dbReference type="ARBA" id="ARBA00022448"/>
    </source>
</evidence>
<dbReference type="PANTHER" id="PTHR31917:SF148">
    <property type="entry name" value="DUF724 DOMAIN-CONTAINING PROTEIN 2"/>
    <property type="match status" value="1"/>
</dbReference>
<feature type="compositionally biased region" description="Polar residues" evidence="3">
    <location>
        <begin position="484"/>
        <end position="493"/>
    </location>
</feature>
<evidence type="ECO:0000313" key="6">
    <source>
        <dbReference type="Proteomes" id="UP001327560"/>
    </source>
</evidence>
<feature type="domain" description="Agenet" evidence="4">
    <location>
        <begin position="22"/>
        <end position="92"/>
    </location>
</feature>
<dbReference type="Gene3D" id="2.30.30.140">
    <property type="match status" value="1"/>
</dbReference>
<gene>
    <name evidence="5" type="ORF">Cni_G07618</name>
</gene>
<feature type="domain" description="Agenet" evidence="4">
    <location>
        <begin position="100"/>
        <end position="159"/>
    </location>
</feature>
<dbReference type="InterPro" id="IPR007930">
    <property type="entry name" value="DUF724"/>
</dbReference>
<protein>
    <recommendedName>
        <fullName evidence="4">Agenet domain-containing protein</fullName>
    </recommendedName>
</protein>
<name>A0AAQ3K2F6_9LILI</name>
<keyword evidence="1" id="KW-0813">Transport</keyword>
<feature type="region of interest" description="Disordered" evidence="3">
    <location>
        <begin position="78"/>
        <end position="99"/>
    </location>
</feature>
<feature type="domain" description="Agenet" evidence="4">
    <location>
        <begin position="245"/>
        <end position="301"/>
    </location>
</feature>
<sequence>MRKAEGHGGRKRRSIGLRDGGGAFRVGAEVEVRSDEDGFRGAWYEATVVRQFSQRRGFEVVYASIVDDQDPSKPLHEFVKRSNVRPRPPPPQLDPDGGGGAFGLHDLVEAFHNDGWWVGVISAVLHGPATGRYLISFPTSREEEVFEASQIRPQLKWTCGGRWLPVDDQGGDKPMFYVGAHVEVSREREVYGAAWFSASIMKVLSRSIFWVEYENLKAENDSEFLTEIVDVQYIRPYQPNAVTGKDFGVNDEVEMLHHGGWSPGKISKVLDGSQYIVKMVHNEKEMHCGGDELRRRRYWNGEEWVLELQMKNKINGARSASQKRNSQAGELCNLPIPLSSSSDDGEITCESGSIKVGFKHKKTKSHHECSEVFKSKTEVKLLEFEKIPPCKPGTPTADISPSATKPMIENGSSMEQHHSGNLSFVRIGTEPIVGIISPNPLSSELLHALDVSSMNVVTKSTLSDEGPPDIHGEGSYHQSKEDQVSGSPTSPENSEFLPLSEWRYGSGRGSSAKCRKRTTKLVIRTPDRRKKAANDGSSWQVQDDSQIREHSMRCCSGIREPNNSKESAKEIIAISCSRDNDDSSGCLHEDNFGQLCQQNDILMLQGPTSILDIVENSTIKCLVAQSMPDFTSSSFRTPTSGDIFSCPRVYTEHQIVPLEAEENCTERNQNEAPIETHEAPIETLIFEDKGALIDPSSKRSPLKEISLPFPKISSMWESIESMEVFKVMPQQPHFGPLEQYSMEFREGMAIGLMISFANLVSNIQQLHIDDGQATLKERLRALGPLEANGFDVKFLRSRLHELLEIQASRGQCETRKASLEEKILEKKHDNERLDSCITALDKAIMELKQNLSSFYERKDEILVQKSSNDEQISKLQNDMHEADKMYNSTIESFDATLTAPW</sequence>
<keyword evidence="2" id="KW-0341">Growth regulation</keyword>